<dbReference type="EC" id="6.1.1.6" evidence="7"/>
<keyword evidence="1 7" id="KW-0436">Ligase</keyword>
<comment type="subunit">
    <text evidence="7">Homodimer.</text>
</comment>
<dbReference type="Gene3D" id="2.40.50.140">
    <property type="entry name" value="Nucleic acid-binding proteins"/>
    <property type="match status" value="1"/>
</dbReference>
<dbReference type="Proteomes" id="UP000776164">
    <property type="component" value="Unassembled WGS sequence"/>
</dbReference>
<dbReference type="InterPro" id="IPR044136">
    <property type="entry name" value="Lys-tRNA-ligase_II_N"/>
</dbReference>
<feature type="binding site" evidence="7">
    <location>
        <position position="454"/>
    </location>
    <ligand>
        <name>Mg(2+)</name>
        <dbReference type="ChEBI" id="CHEBI:18420"/>
        <label>1</label>
    </ligand>
</feature>
<dbReference type="InterPro" id="IPR018149">
    <property type="entry name" value="Lys-tRNA-synth_II_C"/>
</dbReference>
<dbReference type="PANTHER" id="PTHR42918">
    <property type="entry name" value="LYSYL-TRNA SYNTHETASE"/>
    <property type="match status" value="1"/>
</dbReference>
<comment type="similarity">
    <text evidence="7">Belongs to the class-II aminoacyl-tRNA synthetase family.</text>
</comment>
<evidence type="ECO:0000313" key="11">
    <source>
        <dbReference type="Proteomes" id="UP000776164"/>
    </source>
</evidence>
<feature type="binding site" evidence="7">
    <location>
        <position position="454"/>
    </location>
    <ligand>
        <name>Mg(2+)</name>
        <dbReference type="ChEBI" id="CHEBI:18420"/>
        <label>2</label>
    </ligand>
</feature>
<comment type="caution">
    <text evidence="10">The sequence shown here is derived from an EMBL/GenBank/DDBJ whole genome shotgun (WGS) entry which is preliminary data.</text>
</comment>
<dbReference type="GO" id="GO:0004824">
    <property type="term" value="F:lysine-tRNA ligase activity"/>
    <property type="evidence" value="ECO:0007669"/>
    <property type="project" value="UniProtKB-EC"/>
</dbReference>
<evidence type="ECO:0000256" key="4">
    <source>
        <dbReference type="ARBA" id="ARBA00022840"/>
    </source>
</evidence>
<comment type="cofactor">
    <cofactor evidence="7 8">
        <name>Mg(2+)</name>
        <dbReference type="ChEBI" id="CHEBI:18420"/>
    </cofactor>
    <text evidence="7 8">Binds 3 Mg(2+) ions per subunit.</text>
</comment>
<gene>
    <name evidence="7" type="primary">lysS</name>
    <name evidence="10" type="ORF">JOE66_000780</name>
</gene>
<keyword evidence="5 7" id="KW-0030">Aminoacyl-tRNA synthetase</keyword>
<dbReference type="HAMAP" id="MF_00252">
    <property type="entry name" value="Lys_tRNA_synth_class2"/>
    <property type="match status" value="1"/>
</dbReference>
<evidence type="ECO:0000256" key="8">
    <source>
        <dbReference type="RuleBase" id="RU000336"/>
    </source>
</evidence>
<dbReference type="NCBIfam" id="TIGR00499">
    <property type="entry name" value="lysS_bact"/>
    <property type="match status" value="1"/>
</dbReference>
<dbReference type="InterPro" id="IPR012340">
    <property type="entry name" value="NA-bd_OB-fold"/>
</dbReference>
<dbReference type="InterPro" id="IPR004364">
    <property type="entry name" value="Aa-tRNA-synt_II"/>
</dbReference>
<dbReference type="PANTHER" id="PTHR42918:SF15">
    <property type="entry name" value="LYSINE--TRNA LIGASE, CHLOROPLASTIC_MITOCHONDRIAL"/>
    <property type="match status" value="1"/>
</dbReference>
<evidence type="ECO:0000256" key="6">
    <source>
        <dbReference type="ARBA" id="ARBA00048573"/>
    </source>
</evidence>
<evidence type="ECO:0000256" key="7">
    <source>
        <dbReference type="HAMAP-Rule" id="MF_00252"/>
    </source>
</evidence>
<feature type="domain" description="Aminoacyl-transfer RNA synthetases class-II family profile" evidence="9">
    <location>
        <begin position="225"/>
        <end position="530"/>
    </location>
</feature>
<evidence type="ECO:0000256" key="1">
    <source>
        <dbReference type="ARBA" id="ARBA00022598"/>
    </source>
</evidence>
<dbReference type="RefSeq" id="WP_205106940.1">
    <property type="nucleotide sequence ID" value="NZ_BAAAHT010000017.1"/>
</dbReference>
<evidence type="ECO:0000313" key="10">
    <source>
        <dbReference type="EMBL" id="MBM7471146.1"/>
    </source>
</evidence>
<dbReference type="InterPro" id="IPR045864">
    <property type="entry name" value="aa-tRNA-synth_II/BPL/LPL"/>
</dbReference>
<dbReference type="PROSITE" id="PS50862">
    <property type="entry name" value="AA_TRNA_LIGASE_II"/>
    <property type="match status" value="1"/>
</dbReference>
<dbReference type="InterPro" id="IPR002313">
    <property type="entry name" value="Lys-tRNA-ligase_II"/>
</dbReference>
<dbReference type="Gene3D" id="3.30.930.10">
    <property type="entry name" value="Bira Bifunctional Protein, Domain 2"/>
    <property type="match status" value="1"/>
</dbReference>
<keyword evidence="11" id="KW-1185">Reference proteome</keyword>
<keyword evidence="4 7" id="KW-0067">ATP-binding</keyword>
<dbReference type="SUPFAM" id="SSF55681">
    <property type="entry name" value="Class II aaRS and biotin synthetases"/>
    <property type="match status" value="1"/>
</dbReference>
<dbReference type="SUPFAM" id="SSF50249">
    <property type="entry name" value="Nucleic acid-binding proteins"/>
    <property type="match status" value="1"/>
</dbReference>
<organism evidence="10 11">
    <name type="scientific">Subtercola frigoramans</name>
    <dbReference type="NCBI Taxonomy" id="120298"/>
    <lineage>
        <taxon>Bacteria</taxon>
        <taxon>Bacillati</taxon>
        <taxon>Actinomycetota</taxon>
        <taxon>Actinomycetes</taxon>
        <taxon>Micrococcales</taxon>
        <taxon>Microbacteriaceae</taxon>
        <taxon>Subtercola</taxon>
    </lineage>
</organism>
<sequence length="533" mass="58068">MTSNPEHPDLAAAPEGGEASSRIAAADALANDAAAEAAAAEAAAEAAATNEQQLIRLGKRERLNESGVEAYPVSVPITTTIPAVRAKYGDLVADETTGDVVGLAGRVVHLRNTGKLCFVSLQSGDGTRIQAMVSLALVGDEALAGFKEFVDLGDHLFVSGEVISSRRGELSVMVAEWKIASKALLPLPNLHSELNEETRMRNRYLDLIVRDEARVMVRTRAAAVASLRKTFADRDFIEVETPMLQTMHGGAAARPFSTHSNAFDTELFLRIAPELFLKRAVVGGVDRVFEINRNFRNEGADSTHSPEFAMLEAYEAYGDYNTMATLTQTMIQNAALAVAGSHVVTWADGTEYDLGGDWDRISMYESLSEAAGVRITPQTTTEELKALAAREGVEVHVPNHGKYVEELWEHFVKGSLVRPTFVMDFPIETSPLTRSHRSLAGVVEKWDLYIRGFELATAYSELVDPVIQRERFIEQALLGAAGDDEAMRLDEEFLRALEFGMPPSGGMGMGIDRLLMALTGLGIRETILFPLVK</sequence>
<keyword evidence="7" id="KW-0648">Protein biosynthesis</keyword>
<accession>A0ABS2L245</accession>
<feature type="binding site" evidence="7">
    <location>
        <position position="447"/>
    </location>
    <ligand>
        <name>Mg(2+)</name>
        <dbReference type="ChEBI" id="CHEBI:18420"/>
        <label>1</label>
    </ligand>
</feature>
<dbReference type="PRINTS" id="PR00982">
    <property type="entry name" value="TRNASYNTHLYS"/>
</dbReference>
<proteinExistence type="inferred from homology"/>
<keyword evidence="7" id="KW-0963">Cytoplasm</keyword>
<comment type="subcellular location">
    <subcellularLocation>
        <location evidence="7">Cytoplasm</location>
    </subcellularLocation>
</comment>
<keyword evidence="7 8" id="KW-0460">Magnesium</keyword>
<keyword evidence="2 7" id="KW-0479">Metal-binding</keyword>
<protein>
    <recommendedName>
        <fullName evidence="7">Lysine--tRNA ligase</fullName>
        <ecNumber evidence="7">6.1.1.6</ecNumber>
    </recommendedName>
    <alternativeName>
        <fullName evidence="7">Lysyl-tRNA synthetase</fullName>
        <shortName evidence="7">LysRS</shortName>
    </alternativeName>
</protein>
<dbReference type="Pfam" id="PF01336">
    <property type="entry name" value="tRNA_anti-codon"/>
    <property type="match status" value="1"/>
</dbReference>
<dbReference type="Pfam" id="PF00152">
    <property type="entry name" value="tRNA-synt_2"/>
    <property type="match status" value="1"/>
</dbReference>
<dbReference type="NCBIfam" id="NF001756">
    <property type="entry name" value="PRK00484.1"/>
    <property type="match status" value="1"/>
</dbReference>
<dbReference type="InterPro" id="IPR004365">
    <property type="entry name" value="NA-bd_OB_tRNA"/>
</dbReference>
<comment type="catalytic activity">
    <reaction evidence="6 7 8">
        <text>tRNA(Lys) + L-lysine + ATP = L-lysyl-tRNA(Lys) + AMP + diphosphate</text>
        <dbReference type="Rhea" id="RHEA:20792"/>
        <dbReference type="Rhea" id="RHEA-COMP:9696"/>
        <dbReference type="Rhea" id="RHEA-COMP:9697"/>
        <dbReference type="ChEBI" id="CHEBI:30616"/>
        <dbReference type="ChEBI" id="CHEBI:32551"/>
        <dbReference type="ChEBI" id="CHEBI:33019"/>
        <dbReference type="ChEBI" id="CHEBI:78442"/>
        <dbReference type="ChEBI" id="CHEBI:78529"/>
        <dbReference type="ChEBI" id="CHEBI:456215"/>
        <dbReference type="EC" id="6.1.1.6"/>
    </reaction>
</comment>
<evidence type="ECO:0000259" key="9">
    <source>
        <dbReference type="PROSITE" id="PS50862"/>
    </source>
</evidence>
<dbReference type="InterPro" id="IPR006195">
    <property type="entry name" value="aa-tRNA-synth_II"/>
</dbReference>
<dbReference type="EMBL" id="JAFBBU010000001">
    <property type="protein sequence ID" value="MBM7471146.1"/>
    <property type="molecule type" value="Genomic_DNA"/>
</dbReference>
<name>A0ABS2L245_9MICO</name>
<reference evidence="10 11" key="1">
    <citation type="submission" date="2021-01" db="EMBL/GenBank/DDBJ databases">
        <title>Sequencing the genomes of 1000 actinobacteria strains.</title>
        <authorList>
            <person name="Klenk H.-P."/>
        </authorList>
    </citation>
    <scope>NUCLEOTIDE SEQUENCE [LARGE SCALE GENOMIC DNA]</scope>
    <source>
        <strain evidence="10 11">DSM 13057</strain>
    </source>
</reference>
<dbReference type="CDD" id="cd04322">
    <property type="entry name" value="LysRS_N"/>
    <property type="match status" value="1"/>
</dbReference>
<keyword evidence="3 7" id="KW-0547">Nucleotide-binding</keyword>
<evidence type="ECO:0000256" key="2">
    <source>
        <dbReference type="ARBA" id="ARBA00022723"/>
    </source>
</evidence>
<evidence type="ECO:0000256" key="5">
    <source>
        <dbReference type="ARBA" id="ARBA00023146"/>
    </source>
</evidence>
<evidence type="ECO:0000256" key="3">
    <source>
        <dbReference type="ARBA" id="ARBA00022741"/>
    </source>
</evidence>